<dbReference type="RefSeq" id="WP_344309788.1">
    <property type="nucleotide sequence ID" value="NZ_BAAANO010000020.1"/>
</dbReference>
<name>A0ABN2TIR4_9MICO</name>
<protein>
    <recommendedName>
        <fullName evidence="1">Dimethylamine monooxygenase subunit DmmA-like C-terminal domain-containing protein</fullName>
    </recommendedName>
</protein>
<accession>A0ABN2TIR4</accession>
<dbReference type="NCBIfam" id="NF041259">
    <property type="entry name" value="mono_DmmA_fam"/>
    <property type="match status" value="1"/>
</dbReference>
<organism evidence="2 3">
    <name type="scientific">Brevibacterium samyangense</name>
    <dbReference type="NCBI Taxonomy" id="366888"/>
    <lineage>
        <taxon>Bacteria</taxon>
        <taxon>Bacillati</taxon>
        <taxon>Actinomycetota</taxon>
        <taxon>Actinomycetes</taxon>
        <taxon>Micrococcales</taxon>
        <taxon>Brevibacteriaceae</taxon>
        <taxon>Brevibacterium</taxon>
    </lineage>
</organism>
<dbReference type="EMBL" id="BAAANO010000020">
    <property type="protein sequence ID" value="GAA2010894.1"/>
    <property type="molecule type" value="Genomic_DNA"/>
</dbReference>
<dbReference type="InterPro" id="IPR048037">
    <property type="entry name" value="DmmA-like_C"/>
</dbReference>
<sequence>MTHWTLPRTLSAEDADTRMREGTSALSVVFSPDAPATAEALAAFSRDLASASVGVRIRITGPEADVHAAAAVALEQGALPEELVLVCDAVIDEAPVRRVFCVHCSHITRTEAPIDGTCDCDGCGKRLGVHRHFSRRHSAYMGTAASSVPGAPA</sequence>
<feature type="domain" description="Dimethylamine monooxygenase subunit DmmA-like C-terminal" evidence="1">
    <location>
        <begin position="98"/>
        <end position="142"/>
    </location>
</feature>
<reference evidence="2 3" key="1">
    <citation type="journal article" date="2019" name="Int. J. Syst. Evol. Microbiol.">
        <title>The Global Catalogue of Microorganisms (GCM) 10K type strain sequencing project: providing services to taxonomists for standard genome sequencing and annotation.</title>
        <authorList>
            <consortium name="The Broad Institute Genomics Platform"/>
            <consortium name="The Broad Institute Genome Sequencing Center for Infectious Disease"/>
            <person name="Wu L."/>
            <person name="Ma J."/>
        </authorList>
    </citation>
    <scope>NUCLEOTIDE SEQUENCE [LARGE SCALE GENOMIC DNA]</scope>
    <source>
        <strain evidence="2 3">JCM 14546</strain>
    </source>
</reference>
<keyword evidence="3" id="KW-1185">Reference proteome</keyword>
<evidence type="ECO:0000313" key="3">
    <source>
        <dbReference type="Proteomes" id="UP001500755"/>
    </source>
</evidence>
<evidence type="ECO:0000259" key="1">
    <source>
        <dbReference type="Pfam" id="PF22289"/>
    </source>
</evidence>
<gene>
    <name evidence="2" type="ORF">GCM10009755_22710</name>
</gene>
<comment type="caution">
    <text evidence="2">The sequence shown here is derived from an EMBL/GenBank/DDBJ whole genome shotgun (WGS) entry which is preliminary data.</text>
</comment>
<evidence type="ECO:0000313" key="2">
    <source>
        <dbReference type="EMBL" id="GAA2010894.1"/>
    </source>
</evidence>
<dbReference type="Pfam" id="PF22289">
    <property type="entry name" value="DmmA-like_C"/>
    <property type="match status" value="1"/>
</dbReference>
<dbReference type="Proteomes" id="UP001500755">
    <property type="component" value="Unassembled WGS sequence"/>
</dbReference>
<proteinExistence type="predicted"/>